<keyword evidence="9" id="KW-1185">Reference proteome</keyword>
<dbReference type="PANTHER" id="PTHR43304">
    <property type="entry name" value="PHYTOCHROME-LIKE PROTEIN CPH1"/>
    <property type="match status" value="1"/>
</dbReference>
<dbReference type="NCBIfam" id="TIGR00229">
    <property type="entry name" value="sensory_box"/>
    <property type="match status" value="1"/>
</dbReference>
<reference evidence="8 9" key="1">
    <citation type="journal article" date="2012" name="Int. J. Syst. Evol. Microbiol.">
        <title>Flammeovirga pacifica sp. nov., isolated from deep-sea sediment.</title>
        <authorList>
            <person name="Xu H."/>
            <person name="Fu Y."/>
            <person name="Yang N."/>
            <person name="Ding Z."/>
            <person name="Lai Q."/>
            <person name="Zeng R."/>
        </authorList>
    </citation>
    <scope>NUCLEOTIDE SEQUENCE [LARGE SCALE GENOMIC DNA]</scope>
    <source>
        <strain evidence="9">DSM 24597 / LMG 26175 / WPAGA1</strain>
    </source>
</reference>
<evidence type="ECO:0000256" key="6">
    <source>
        <dbReference type="SAM" id="Coils"/>
    </source>
</evidence>
<dbReference type="CDD" id="cd00082">
    <property type="entry name" value="HisKA"/>
    <property type="match status" value="1"/>
</dbReference>
<dbReference type="AlphaFoldDB" id="A0A1S1YW36"/>
<dbReference type="Pfam" id="PF13426">
    <property type="entry name" value="PAS_9"/>
    <property type="match status" value="1"/>
</dbReference>
<evidence type="ECO:0000313" key="8">
    <source>
        <dbReference type="EMBL" id="OHX65237.1"/>
    </source>
</evidence>
<dbReference type="InterPro" id="IPR036097">
    <property type="entry name" value="HisK_dim/P_sf"/>
</dbReference>
<dbReference type="InterPro" id="IPR052162">
    <property type="entry name" value="Sensor_kinase/Photoreceptor"/>
</dbReference>
<comment type="catalytic activity">
    <reaction evidence="1">
        <text>ATP + protein L-histidine = ADP + protein N-phospho-L-histidine.</text>
        <dbReference type="EC" id="2.7.13.3"/>
    </reaction>
</comment>
<dbReference type="SUPFAM" id="SSF55785">
    <property type="entry name" value="PYP-like sensor domain (PAS domain)"/>
    <property type="match status" value="2"/>
</dbReference>
<dbReference type="InterPro" id="IPR000014">
    <property type="entry name" value="PAS"/>
</dbReference>
<dbReference type="EC" id="2.7.13.3" evidence="2"/>
<feature type="coiled-coil region" evidence="6">
    <location>
        <begin position="225"/>
        <end position="259"/>
    </location>
</feature>
<keyword evidence="4" id="KW-0808">Transferase</keyword>
<dbReference type="InterPro" id="IPR000700">
    <property type="entry name" value="PAS-assoc_C"/>
</dbReference>
<protein>
    <recommendedName>
        <fullName evidence="2">histidine kinase</fullName>
        <ecNumber evidence="2">2.7.13.3</ecNumber>
    </recommendedName>
</protein>
<evidence type="ECO:0000313" key="9">
    <source>
        <dbReference type="Proteomes" id="UP000179797"/>
    </source>
</evidence>
<evidence type="ECO:0000256" key="3">
    <source>
        <dbReference type="ARBA" id="ARBA00022553"/>
    </source>
</evidence>
<evidence type="ECO:0000256" key="4">
    <source>
        <dbReference type="ARBA" id="ARBA00022679"/>
    </source>
</evidence>
<dbReference type="PANTHER" id="PTHR43304:SF1">
    <property type="entry name" value="PAC DOMAIN-CONTAINING PROTEIN"/>
    <property type="match status" value="1"/>
</dbReference>
<dbReference type="SUPFAM" id="SSF47384">
    <property type="entry name" value="Homodimeric domain of signal transducing histidine kinase"/>
    <property type="match status" value="1"/>
</dbReference>
<dbReference type="Gene3D" id="1.10.287.130">
    <property type="match status" value="1"/>
</dbReference>
<dbReference type="RefSeq" id="WP_044223735.1">
    <property type="nucleotide sequence ID" value="NZ_JRYR02000001.1"/>
</dbReference>
<dbReference type="InterPro" id="IPR035965">
    <property type="entry name" value="PAS-like_dom_sf"/>
</dbReference>
<dbReference type="OrthoDB" id="9792991at2"/>
<proteinExistence type="predicted"/>
<dbReference type="CDD" id="cd00130">
    <property type="entry name" value="PAS"/>
    <property type="match status" value="1"/>
</dbReference>
<keyword evidence="3" id="KW-0597">Phosphoprotein</keyword>
<organism evidence="8 9">
    <name type="scientific">Flammeovirga pacifica</name>
    <dbReference type="NCBI Taxonomy" id="915059"/>
    <lineage>
        <taxon>Bacteria</taxon>
        <taxon>Pseudomonadati</taxon>
        <taxon>Bacteroidota</taxon>
        <taxon>Cytophagia</taxon>
        <taxon>Cytophagales</taxon>
        <taxon>Flammeovirgaceae</taxon>
        <taxon>Flammeovirga</taxon>
    </lineage>
</organism>
<accession>A0A1S1YW36</accession>
<dbReference type="SMART" id="SM00091">
    <property type="entry name" value="PAS"/>
    <property type="match status" value="1"/>
</dbReference>
<sequence length="581" mass="66927">MQALLQNRHISKAKSQSNLEHYLIVTGTGNVKFISKNFLQGNHTFEEGRSIAVGLSPKNQILLKQNIQNSIDTQDIVNFEFTVSFNGKPLIFDVKITPFYIDEVYVNISFIRHNNEHELQVKRFQDTYFHSIDGIIWIDPFDKKLMYANPAFSKMTGFDTNECLKAHFKDFIPEQLQPHLKTVLDKLKKTKHLIEEVTIITKNKALIPVEITASIVSSDDDSPYIVCFIKDLTALKKAKEELKNNEQRYEAILDNSKIKLCQFDIDLKLTWIGSGHQRQLSNFLAPDQIGSTLSSIINNDAGKDIVSFQKEVIDTKSTSHASFKILYDQEWKAIEVFLSPIVEEKKVIGLNAVFLNISNQKKIEEKLDHFIYRAAHDLRGPLTTIQGIIQLMKGSPKNSKDLLPHLEDTIWTQDMHLQKILAYYYNQQTELNTSLIQFENITDIIEEFLNQSGYNIQLSIMNNMKNVEFYSDSTRIDLLFKNISTTLLQLVSRDIEIKLLIEIKEDKKGVMIIFTDNVSPRDYSASNNGFDKSMSINFIHDDYSRGLFITSEIIEKLKGKYQVSFTKNKKQQLEIFLPTIL</sequence>
<evidence type="ECO:0000259" key="7">
    <source>
        <dbReference type="PROSITE" id="PS50113"/>
    </source>
</evidence>
<dbReference type="Proteomes" id="UP000179797">
    <property type="component" value="Unassembled WGS sequence"/>
</dbReference>
<keyword evidence="6" id="KW-0175">Coiled coil</keyword>
<dbReference type="PROSITE" id="PS50113">
    <property type="entry name" value="PAC"/>
    <property type="match status" value="1"/>
</dbReference>
<comment type="caution">
    <text evidence="8">The sequence shown here is derived from an EMBL/GenBank/DDBJ whole genome shotgun (WGS) entry which is preliminary data.</text>
</comment>
<evidence type="ECO:0000256" key="1">
    <source>
        <dbReference type="ARBA" id="ARBA00000085"/>
    </source>
</evidence>
<evidence type="ECO:0000256" key="2">
    <source>
        <dbReference type="ARBA" id="ARBA00012438"/>
    </source>
</evidence>
<dbReference type="EMBL" id="JRYR02000001">
    <property type="protein sequence ID" value="OHX65237.1"/>
    <property type="molecule type" value="Genomic_DNA"/>
</dbReference>
<dbReference type="STRING" id="915059.NH26_02145"/>
<keyword evidence="5" id="KW-0418">Kinase</keyword>
<dbReference type="GO" id="GO:0000155">
    <property type="term" value="F:phosphorelay sensor kinase activity"/>
    <property type="evidence" value="ECO:0007669"/>
    <property type="project" value="InterPro"/>
</dbReference>
<name>A0A1S1YW36_FLAPC</name>
<gene>
    <name evidence="8" type="ORF">NH26_02145</name>
</gene>
<dbReference type="InterPro" id="IPR003661">
    <property type="entry name" value="HisK_dim/P_dom"/>
</dbReference>
<dbReference type="Gene3D" id="3.30.450.20">
    <property type="entry name" value="PAS domain"/>
    <property type="match status" value="2"/>
</dbReference>
<evidence type="ECO:0000256" key="5">
    <source>
        <dbReference type="ARBA" id="ARBA00022777"/>
    </source>
</evidence>
<feature type="domain" description="PAC" evidence="7">
    <location>
        <begin position="193"/>
        <end position="244"/>
    </location>
</feature>